<reference evidence="3" key="1">
    <citation type="journal article" date="2021" name="Sci. Adv.">
        <title>The American lobster genome reveals insights on longevity, neural, and immune adaptations.</title>
        <authorList>
            <person name="Polinski J.M."/>
            <person name="Zimin A.V."/>
            <person name="Clark K.F."/>
            <person name="Kohn A.B."/>
            <person name="Sadowski N."/>
            <person name="Timp W."/>
            <person name="Ptitsyn A."/>
            <person name="Khanna P."/>
            <person name="Romanova D.Y."/>
            <person name="Williams P."/>
            <person name="Greenwood S.J."/>
            <person name="Moroz L.L."/>
            <person name="Walt D.R."/>
            <person name="Bodnar A.G."/>
        </authorList>
    </citation>
    <scope>NUCLEOTIDE SEQUENCE</scope>
    <source>
        <strain evidence="3">GMGI-L3</strain>
    </source>
</reference>
<name>A0A8J5TKC8_HOMAM</name>
<feature type="coiled-coil region" evidence="1">
    <location>
        <begin position="4"/>
        <end position="51"/>
    </location>
</feature>
<keyword evidence="4" id="KW-1185">Reference proteome</keyword>
<organism evidence="3 4">
    <name type="scientific">Homarus americanus</name>
    <name type="common">American lobster</name>
    <dbReference type="NCBI Taxonomy" id="6706"/>
    <lineage>
        <taxon>Eukaryota</taxon>
        <taxon>Metazoa</taxon>
        <taxon>Ecdysozoa</taxon>
        <taxon>Arthropoda</taxon>
        <taxon>Crustacea</taxon>
        <taxon>Multicrustacea</taxon>
        <taxon>Malacostraca</taxon>
        <taxon>Eumalacostraca</taxon>
        <taxon>Eucarida</taxon>
        <taxon>Decapoda</taxon>
        <taxon>Pleocyemata</taxon>
        <taxon>Astacidea</taxon>
        <taxon>Nephropoidea</taxon>
        <taxon>Nephropidae</taxon>
        <taxon>Homarus</taxon>
    </lineage>
</organism>
<protein>
    <submittedName>
        <fullName evidence="3">Uncharacterized protein</fullName>
    </submittedName>
</protein>
<feature type="non-terminal residue" evidence="3">
    <location>
        <position position="1"/>
    </location>
</feature>
<evidence type="ECO:0000313" key="4">
    <source>
        <dbReference type="Proteomes" id="UP000747542"/>
    </source>
</evidence>
<sequence>TKKDEKAKLEAERISREAEEAKLKAAAQIEMEKQEAARKEEQRLMNEQRQEESYETITVQLGKKRMAELEIKLEQFLKSNEKVTSSYPGRAYGDTACIGHHQPT</sequence>
<comment type="caution">
    <text evidence="3">The sequence shown here is derived from an EMBL/GenBank/DDBJ whole genome shotgun (WGS) entry which is preliminary data.</text>
</comment>
<dbReference type="Proteomes" id="UP000747542">
    <property type="component" value="Unassembled WGS sequence"/>
</dbReference>
<evidence type="ECO:0000256" key="2">
    <source>
        <dbReference type="SAM" id="MobiDB-lite"/>
    </source>
</evidence>
<accession>A0A8J5TKC8</accession>
<dbReference type="EMBL" id="JAHLQT010008345">
    <property type="protein sequence ID" value="KAG7173973.1"/>
    <property type="molecule type" value="Genomic_DNA"/>
</dbReference>
<feature type="region of interest" description="Disordered" evidence="2">
    <location>
        <begin position="84"/>
        <end position="104"/>
    </location>
</feature>
<proteinExistence type="predicted"/>
<keyword evidence="1" id="KW-0175">Coiled coil</keyword>
<evidence type="ECO:0000256" key="1">
    <source>
        <dbReference type="SAM" id="Coils"/>
    </source>
</evidence>
<evidence type="ECO:0000313" key="3">
    <source>
        <dbReference type="EMBL" id="KAG7173973.1"/>
    </source>
</evidence>
<gene>
    <name evidence="3" type="ORF">Hamer_G029934</name>
</gene>
<dbReference type="AlphaFoldDB" id="A0A8J5TKC8"/>